<organism evidence="3 4">
    <name type="scientific">Plutella xylostella</name>
    <name type="common">Diamondback moth</name>
    <name type="synonym">Plutella maculipennis</name>
    <dbReference type="NCBI Taxonomy" id="51655"/>
    <lineage>
        <taxon>Eukaryota</taxon>
        <taxon>Metazoa</taxon>
        <taxon>Ecdysozoa</taxon>
        <taxon>Arthropoda</taxon>
        <taxon>Hexapoda</taxon>
        <taxon>Insecta</taxon>
        <taxon>Pterygota</taxon>
        <taxon>Neoptera</taxon>
        <taxon>Endopterygota</taxon>
        <taxon>Lepidoptera</taxon>
        <taxon>Glossata</taxon>
        <taxon>Ditrysia</taxon>
        <taxon>Yponomeutoidea</taxon>
        <taxon>Plutellidae</taxon>
        <taxon>Plutella</taxon>
    </lineage>
</organism>
<evidence type="ECO:0000313" key="3">
    <source>
        <dbReference type="EMBL" id="KAG7306358.1"/>
    </source>
</evidence>
<reference evidence="3 4" key="1">
    <citation type="submission" date="2021-06" db="EMBL/GenBank/DDBJ databases">
        <title>A haploid diamondback moth (Plutella xylostella L.) genome assembly resolves 31 chromosomes and identifies a diamide resistance mutation.</title>
        <authorList>
            <person name="Ward C.M."/>
            <person name="Perry K.D."/>
            <person name="Baker G."/>
            <person name="Powis K."/>
            <person name="Heckel D.G."/>
            <person name="Baxter S.W."/>
        </authorList>
    </citation>
    <scope>NUCLEOTIDE SEQUENCE [LARGE SCALE GENOMIC DNA]</scope>
    <source>
        <strain evidence="3 4">LV</strain>
        <tissue evidence="3">Single pupa</tissue>
    </source>
</reference>
<sequence length="219" mass="24041">MHLTALIVVVASGIALVSPHHYHGSGSGSDFSGGGWQQNGYDHHSSTANARSSPDSSTPFAKYRGDTANYYWDGGKPNTGGSFQARSQNRNRYAPNQQTHYSPNPNEAPNSRNSNAYSRNFLEPHSQDSFEGYATGRQSHDTGKSWALYNSYYDSNRRDSNFKSANGFNSNVASNGWKANARNLNSGSPNKWFTDAEASNGWAGNPGSRLTNQWQSTDW</sequence>
<feature type="compositionally biased region" description="Polar residues" evidence="1">
    <location>
        <begin position="208"/>
        <end position="219"/>
    </location>
</feature>
<gene>
    <name evidence="3" type="ORF">JYU34_008983</name>
</gene>
<feature type="signal peptide" evidence="2">
    <location>
        <begin position="1"/>
        <end position="19"/>
    </location>
</feature>
<keyword evidence="4" id="KW-1185">Reference proteome</keyword>
<comment type="caution">
    <text evidence="3">The sequence shown here is derived from an EMBL/GenBank/DDBJ whole genome shotgun (WGS) entry which is preliminary data.</text>
</comment>
<evidence type="ECO:0000256" key="1">
    <source>
        <dbReference type="SAM" id="MobiDB-lite"/>
    </source>
</evidence>
<feature type="chain" id="PRO_5046851254" evidence="2">
    <location>
        <begin position="20"/>
        <end position="219"/>
    </location>
</feature>
<protein>
    <submittedName>
        <fullName evidence="3">Uncharacterized protein</fullName>
    </submittedName>
</protein>
<dbReference type="Proteomes" id="UP000823941">
    <property type="component" value="Chromosome 12"/>
</dbReference>
<keyword evidence="2" id="KW-0732">Signal</keyword>
<evidence type="ECO:0000313" key="4">
    <source>
        <dbReference type="Proteomes" id="UP000823941"/>
    </source>
</evidence>
<dbReference type="EMBL" id="JAHIBW010000012">
    <property type="protein sequence ID" value="KAG7306358.1"/>
    <property type="molecule type" value="Genomic_DNA"/>
</dbReference>
<proteinExistence type="predicted"/>
<feature type="region of interest" description="Disordered" evidence="1">
    <location>
        <begin position="23"/>
        <end position="60"/>
    </location>
</feature>
<feature type="compositionally biased region" description="Gly residues" evidence="1">
    <location>
        <begin position="25"/>
        <end position="37"/>
    </location>
</feature>
<feature type="compositionally biased region" description="Polar residues" evidence="1">
    <location>
        <begin position="94"/>
        <end position="118"/>
    </location>
</feature>
<accession>A0ABQ7QMA1</accession>
<name>A0ABQ7QMA1_PLUXY</name>
<feature type="region of interest" description="Disordered" evidence="1">
    <location>
        <begin position="94"/>
        <end position="119"/>
    </location>
</feature>
<feature type="compositionally biased region" description="Polar residues" evidence="1">
    <location>
        <begin position="46"/>
        <end position="59"/>
    </location>
</feature>
<evidence type="ECO:0000256" key="2">
    <source>
        <dbReference type="SAM" id="SignalP"/>
    </source>
</evidence>
<feature type="region of interest" description="Disordered" evidence="1">
    <location>
        <begin position="195"/>
        <end position="219"/>
    </location>
</feature>